<evidence type="ECO:0000256" key="1">
    <source>
        <dbReference type="ARBA" id="ARBA00001970"/>
    </source>
</evidence>
<gene>
    <name evidence="10" type="ORF">L207DRAFT_543397</name>
</gene>
<dbReference type="PANTHER" id="PTHR33577:SF15">
    <property type="entry name" value="HEME HALOPEROXIDASE FAMILY PROFILE DOMAIN-CONTAINING PROTEIN"/>
    <property type="match status" value="1"/>
</dbReference>
<accession>A0A2J6RWG0</accession>
<evidence type="ECO:0000256" key="3">
    <source>
        <dbReference type="ARBA" id="ARBA00022617"/>
    </source>
</evidence>
<feature type="domain" description="Heme haloperoxidase family profile" evidence="9">
    <location>
        <begin position="62"/>
        <end position="303"/>
    </location>
</feature>
<organism evidence="10 11">
    <name type="scientific">Hyaloscypha variabilis (strain UAMH 11265 / GT02V1 / F)</name>
    <name type="common">Meliniomyces variabilis</name>
    <dbReference type="NCBI Taxonomy" id="1149755"/>
    <lineage>
        <taxon>Eukaryota</taxon>
        <taxon>Fungi</taxon>
        <taxon>Dikarya</taxon>
        <taxon>Ascomycota</taxon>
        <taxon>Pezizomycotina</taxon>
        <taxon>Leotiomycetes</taxon>
        <taxon>Helotiales</taxon>
        <taxon>Hyaloscyphaceae</taxon>
        <taxon>Hyaloscypha</taxon>
        <taxon>Hyaloscypha variabilis</taxon>
    </lineage>
</organism>
<dbReference type="AlphaFoldDB" id="A0A2J6RWG0"/>
<dbReference type="Pfam" id="PF01328">
    <property type="entry name" value="Peroxidase_2"/>
    <property type="match status" value="1"/>
</dbReference>
<comment type="similarity">
    <text evidence="7">Belongs to the chloroperoxidase family.</text>
</comment>
<evidence type="ECO:0000313" key="10">
    <source>
        <dbReference type="EMBL" id="PMD42855.1"/>
    </source>
</evidence>
<dbReference type="Proteomes" id="UP000235786">
    <property type="component" value="Unassembled WGS sequence"/>
</dbReference>
<evidence type="ECO:0000256" key="6">
    <source>
        <dbReference type="ARBA" id="ARBA00023004"/>
    </source>
</evidence>
<dbReference type="GO" id="GO:0004601">
    <property type="term" value="F:peroxidase activity"/>
    <property type="evidence" value="ECO:0007669"/>
    <property type="project" value="UniProtKB-KW"/>
</dbReference>
<proteinExistence type="inferred from homology"/>
<dbReference type="GO" id="GO:0046872">
    <property type="term" value="F:metal ion binding"/>
    <property type="evidence" value="ECO:0007669"/>
    <property type="project" value="UniProtKB-KW"/>
</dbReference>
<dbReference type="OrthoDB" id="407298at2759"/>
<dbReference type="PANTHER" id="PTHR33577">
    <property type="entry name" value="STERIGMATOCYSTIN BIOSYNTHESIS PEROXIDASE STCC-RELATED"/>
    <property type="match status" value="1"/>
</dbReference>
<feature type="compositionally biased region" description="Polar residues" evidence="8">
    <location>
        <begin position="147"/>
        <end position="160"/>
    </location>
</feature>
<keyword evidence="11" id="KW-1185">Reference proteome</keyword>
<protein>
    <submittedName>
        <fullName evidence="10">Cloroperoxidase</fullName>
    </submittedName>
</protein>
<dbReference type="PROSITE" id="PS51405">
    <property type="entry name" value="HEME_HALOPEROXIDASE"/>
    <property type="match status" value="1"/>
</dbReference>
<name>A0A2J6RWG0_HYAVF</name>
<evidence type="ECO:0000256" key="7">
    <source>
        <dbReference type="ARBA" id="ARBA00025795"/>
    </source>
</evidence>
<reference evidence="10 11" key="1">
    <citation type="submission" date="2016-04" db="EMBL/GenBank/DDBJ databases">
        <title>A degradative enzymes factory behind the ericoid mycorrhizal symbiosis.</title>
        <authorList>
            <consortium name="DOE Joint Genome Institute"/>
            <person name="Martino E."/>
            <person name="Morin E."/>
            <person name="Grelet G."/>
            <person name="Kuo A."/>
            <person name="Kohler A."/>
            <person name="Daghino S."/>
            <person name="Barry K."/>
            <person name="Choi C."/>
            <person name="Cichocki N."/>
            <person name="Clum A."/>
            <person name="Copeland A."/>
            <person name="Hainaut M."/>
            <person name="Haridas S."/>
            <person name="Labutti K."/>
            <person name="Lindquist E."/>
            <person name="Lipzen A."/>
            <person name="Khouja H.-R."/>
            <person name="Murat C."/>
            <person name="Ohm R."/>
            <person name="Olson A."/>
            <person name="Spatafora J."/>
            <person name="Veneault-Fourrey C."/>
            <person name="Henrissat B."/>
            <person name="Grigoriev I."/>
            <person name="Martin F."/>
            <person name="Perotto S."/>
        </authorList>
    </citation>
    <scope>NUCLEOTIDE SEQUENCE [LARGE SCALE GENOMIC DNA]</scope>
    <source>
        <strain evidence="10 11">F</strain>
    </source>
</reference>
<dbReference type="EMBL" id="KZ613943">
    <property type="protein sequence ID" value="PMD42855.1"/>
    <property type="molecule type" value="Genomic_DNA"/>
</dbReference>
<comment type="cofactor">
    <cofactor evidence="1">
        <name>heme b</name>
        <dbReference type="ChEBI" id="CHEBI:60344"/>
    </cofactor>
</comment>
<keyword evidence="3" id="KW-0349">Heme</keyword>
<evidence type="ECO:0000256" key="2">
    <source>
        <dbReference type="ARBA" id="ARBA00022559"/>
    </source>
</evidence>
<evidence type="ECO:0000256" key="5">
    <source>
        <dbReference type="ARBA" id="ARBA00023002"/>
    </source>
</evidence>
<keyword evidence="2 10" id="KW-0575">Peroxidase</keyword>
<keyword evidence="5" id="KW-0560">Oxidoreductase</keyword>
<dbReference type="SUPFAM" id="SSF47571">
    <property type="entry name" value="Cloroperoxidase"/>
    <property type="match status" value="1"/>
</dbReference>
<keyword evidence="6" id="KW-0408">Iron</keyword>
<dbReference type="InterPro" id="IPR000028">
    <property type="entry name" value="Chloroperoxidase"/>
</dbReference>
<evidence type="ECO:0000313" key="11">
    <source>
        <dbReference type="Proteomes" id="UP000235786"/>
    </source>
</evidence>
<keyword evidence="4" id="KW-0479">Metal-binding</keyword>
<sequence length="344" mass="36349">MIANWVTLQSGGYQPGGPGTCPFNSNHDYPVPVSDQFLYNGAKGGGPGKGEGRYLVPAPGDTDHQFIAPKGQDIPGPCPGLNAAANCDLLDGFIARDGITNYTELTGAIQNMYNVGYDLANFLATISIIVADGDLITTKVSIGCDATTRTSSDPTLTSSEPGLDGHNKFEGDVSLTRNDYVLGKGDNFNFNGTLFDMMAETAGGTFDLDGLADYRYQRYIQSRQENPEMFFGPLANWTSRVTPYSLLDVSAQIGEMYLKHPVGFGGNAGGAFVGLGFPPYIIGGNLMAATPSDYACLLYQLVSGPIPSSLNGVIMPTVEALEFVLTVIGGEAFTNLGCAVPLTK</sequence>
<evidence type="ECO:0000256" key="4">
    <source>
        <dbReference type="ARBA" id="ARBA00022723"/>
    </source>
</evidence>
<feature type="region of interest" description="Disordered" evidence="8">
    <location>
        <begin position="147"/>
        <end position="168"/>
    </location>
</feature>
<evidence type="ECO:0000259" key="9">
    <source>
        <dbReference type="PROSITE" id="PS51405"/>
    </source>
</evidence>
<dbReference type="InterPro" id="IPR036851">
    <property type="entry name" value="Chloroperoxidase-like_sf"/>
</dbReference>
<dbReference type="Gene3D" id="1.10.489.10">
    <property type="entry name" value="Chloroperoxidase-like"/>
    <property type="match status" value="1"/>
</dbReference>
<evidence type="ECO:0000256" key="8">
    <source>
        <dbReference type="SAM" id="MobiDB-lite"/>
    </source>
</evidence>